<comment type="caution">
    <text evidence="7">The sequence shown here is derived from an EMBL/GenBank/DDBJ whole genome shotgun (WGS) entry which is preliminary data.</text>
</comment>
<dbReference type="Gene3D" id="2.40.30.60">
    <property type="entry name" value="RimM"/>
    <property type="match status" value="1"/>
</dbReference>
<dbReference type="GO" id="GO:0043022">
    <property type="term" value="F:ribosome binding"/>
    <property type="evidence" value="ECO:0007669"/>
    <property type="project" value="InterPro"/>
</dbReference>
<evidence type="ECO:0000256" key="1">
    <source>
        <dbReference type="ARBA" id="ARBA00022490"/>
    </source>
</evidence>
<dbReference type="SUPFAM" id="SSF50447">
    <property type="entry name" value="Translation proteins"/>
    <property type="match status" value="1"/>
</dbReference>
<evidence type="ECO:0000256" key="4">
    <source>
        <dbReference type="ARBA" id="ARBA00023186"/>
    </source>
</evidence>
<evidence type="ECO:0000259" key="6">
    <source>
        <dbReference type="Pfam" id="PF24986"/>
    </source>
</evidence>
<dbReference type="InterPro" id="IPR036976">
    <property type="entry name" value="RimM_N_sf"/>
</dbReference>
<sequence>MEERLAIGLIRTSHGVKGNLRVKSFSGETNHFSRLKKVYIKKGDRFIPYSVESVGGSHSSLLLKLANIDTREEAIRLRGEVLWVDRSAASPLKQGEYYYADLSRCNVYHQGKEIGGGNTVIGGGVSDILEVVTPQGKIIMVPFDEYFIAEINIEAKRIYLDEDFVIP</sequence>
<dbReference type="GO" id="GO:0006364">
    <property type="term" value="P:rRNA processing"/>
    <property type="evidence" value="ECO:0007669"/>
    <property type="project" value="UniProtKB-KW"/>
</dbReference>
<evidence type="ECO:0000256" key="2">
    <source>
        <dbReference type="ARBA" id="ARBA00022517"/>
    </source>
</evidence>
<proteinExistence type="inferred from homology"/>
<dbReference type="NCBIfam" id="TIGR02273">
    <property type="entry name" value="16S_RimM"/>
    <property type="match status" value="1"/>
</dbReference>
<gene>
    <name evidence="7" type="ORF">LCGC14_2599630</name>
</gene>
<feature type="domain" description="Ribosome maturation factor RimM PRC barrel" evidence="6">
    <location>
        <begin position="101"/>
        <end position="161"/>
    </location>
</feature>
<dbReference type="Pfam" id="PF01782">
    <property type="entry name" value="RimM"/>
    <property type="match status" value="1"/>
</dbReference>
<dbReference type="Pfam" id="PF24986">
    <property type="entry name" value="PRC_RimM"/>
    <property type="match status" value="1"/>
</dbReference>
<evidence type="ECO:0000256" key="3">
    <source>
        <dbReference type="ARBA" id="ARBA00022552"/>
    </source>
</evidence>
<reference evidence="7" key="1">
    <citation type="journal article" date="2015" name="Nature">
        <title>Complex archaea that bridge the gap between prokaryotes and eukaryotes.</title>
        <authorList>
            <person name="Spang A."/>
            <person name="Saw J.H."/>
            <person name="Jorgensen S.L."/>
            <person name="Zaremba-Niedzwiedzka K."/>
            <person name="Martijn J."/>
            <person name="Lind A.E."/>
            <person name="van Eijk R."/>
            <person name="Schleper C."/>
            <person name="Guy L."/>
            <person name="Ettema T.J."/>
        </authorList>
    </citation>
    <scope>NUCLEOTIDE SEQUENCE</scope>
</reference>
<dbReference type="InterPro" id="IPR056792">
    <property type="entry name" value="PRC_RimM"/>
</dbReference>
<evidence type="ECO:0000313" key="7">
    <source>
        <dbReference type="EMBL" id="KKL06077.1"/>
    </source>
</evidence>
<keyword evidence="2" id="KW-0690">Ribosome biogenesis</keyword>
<feature type="domain" description="RimM N-terminal" evidence="5">
    <location>
        <begin position="7"/>
        <end position="87"/>
    </location>
</feature>
<dbReference type="PANTHER" id="PTHR33692:SF1">
    <property type="entry name" value="RIBOSOME MATURATION FACTOR RIMM"/>
    <property type="match status" value="1"/>
</dbReference>
<dbReference type="InterPro" id="IPR002676">
    <property type="entry name" value="RimM_N"/>
</dbReference>
<dbReference type="EMBL" id="LAZR01043860">
    <property type="protein sequence ID" value="KKL06077.1"/>
    <property type="molecule type" value="Genomic_DNA"/>
</dbReference>
<evidence type="ECO:0000259" key="5">
    <source>
        <dbReference type="Pfam" id="PF01782"/>
    </source>
</evidence>
<accession>A0A0F9AWU2</accession>
<dbReference type="PANTHER" id="PTHR33692">
    <property type="entry name" value="RIBOSOME MATURATION FACTOR RIMM"/>
    <property type="match status" value="1"/>
</dbReference>
<name>A0A0F9AWU2_9ZZZZ</name>
<dbReference type="InterPro" id="IPR009000">
    <property type="entry name" value="Transl_B-barrel_sf"/>
</dbReference>
<dbReference type="SUPFAM" id="SSF50346">
    <property type="entry name" value="PRC-barrel domain"/>
    <property type="match status" value="1"/>
</dbReference>
<keyword evidence="3" id="KW-0698">rRNA processing</keyword>
<keyword evidence="1" id="KW-0963">Cytoplasm</keyword>
<organism evidence="7">
    <name type="scientific">marine sediment metagenome</name>
    <dbReference type="NCBI Taxonomy" id="412755"/>
    <lineage>
        <taxon>unclassified sequences</taxon>
        <taxon>metagenomes</taxon>
        <taxon>ecological metagenomes</taxon>
    </lineage>
</organism>
<keyword evidence="4" id="KW-0143">Chaperone</keyword>
<dbReference type="AlphaFoldDB" id="A0A0F9AWU2"/>
<dbReference type="Gene3D" id="2.30.30.240">
    <property type="entry name" value="PRC-barrel domain"/>
    <property type="match status" value="1"/>
</dbReference>
<dbReference type="HAMAP" id="MF_00014">
    <property type="entry name" value="Ribosome_mat_RimM"/>
    <property type="match status" value="1"/>
</dbReference>
<dbReference type="GO" id="GO:0005840">
    <property type="term" value="C:ribosome"/>
    <property type="evidence" value="ECO:0007669"/>
    <property type="project" value="InterPro"/>
</dbReference>
<dbReference type="InterPro" id="IPR011961">
    <property type="entry name" value="RimM"/>
</dbReference>
<protein>
    <submittedName>
        <fullName evidence="7">Uncharacterized protein</fullName>
    </submittedName>
</protein>
<dbReference type="InterPro" id="IPR011033">
    <property type="entry name" value="PRC_barrel-like_sf"/>
</dbReference>